<sequence length="116" mass="12669">MKTLKICGFGLLLGLLTTTVTAKENSNTNHQPTKNNQQLAVKKVTTVKTNLNAVNINTATAAELKDKLSGIGIKKAQAIVEYRQKNGKFLTVEQITEVSGIGKATLEKNRERIFVN</sequence>
<protein>
    <submittedName>
        <fullName evidence="2">Helix-hairpin-helix domain-containing protein</fullName>
    </submittedName>
</protein>
<dbReference type="NCBIfam" id="TIGR00426">
    <property type="entry name" value="competence protein ComEA helix-hairpin-helix repeat region"/>
    <property type="match status" value="1"/>
</dbReference>
<proteinExistence type="predicted"/>
<evidence type="ECO:0000256" key="1">
    <source>
        <dbReference type="SAM" id="SignalP"/>
    </source>
</evidence>
<dbReference type="RefSeq" id="WP_306346648.1">
    <property type="nucleotide sequence ID" value="NZ_JASAVU010000004.1"/>
</dbReference>
<accession>A0AAW8CGX4</accession>
<dbReference type="GO" id="GO:0015628">
    <property type="term" value="P:protein secretion by the type II secretion system"/>
    <property type="evidence" value="ECO:0007669"/>
    <property type="project" value="TreeGrafter"/>
</dbReference>
<dbReference type="Pfam" id="PF12836">
    <property type="entry name" value="HHH_3"/>
    <property type="match status" value="1"/>
</dbReference>
<evidence type="ECO:0000313" key="3">
    <source>
        <dbReference type="Proteomes" id="UP001226020"/>
    </source>
</evidence>
<dbReference type="EMBL" id="JASAXT010000015">
    <property type="protein sequence ID" value="MDP8149100.1"/>
    <property type="molecule type" value="Genomic_DNA"/>
</dbReference>
<dbReference type="InterPro" id="IPR004509">
    <property type="entry name" value="Competence_ComEA_HhH"/>
</dbReference>
<comment type="caution">
    <text evidence="2">The sequence shown here is derived from an EMBL/GenBank/DDBJ whole genome shotgun (WGS) entry which is preliminary data.</text>
</comment>
<dbReference type="GO" id="GO:0015627">
    <property type="term" value="C:type II protein secretion system complex"/>
    <property type="evidence" value="ECO:0007669"/>
    <property type="project" value="TreeGrafter"/>
</dbReference>
<feature type="signal peptide" evidence="1">
    <location>
        <begin position="1"/>
        <end position="22"/>
    </location>
</feature>
<evidence type="ECO:0000313" key="2">
    <source>
        <dbReference type="EMBL" id="MDP8149100.1"/>
    </source>
</evidence>
<dbReference type="SUPFAM" id="SSF47781">
    <property type="entry name" value="RuvA domain 2-like"/>
    <property type="match status" value="1"/>
</dbReference>
<organism evidence="2 3">
    <name type="scientific">Phocoenobacter atlanticus subsp. atlanticus</name>
    <dbReference type="NCBI Taxonomy" id="3061285"/>
    <lineage>
        <taxon>Bacteria</taxon>
        <taxon>Pseudomonadati</taxon>
        <taxon>Pseudomonadota</taxon>
        <taxon>Gammaproteobacteria</taxon>
        <taxon>Pasteurellales</taxon>
        <taxon>Pasteurellaceae</taxon>
        <taxon>Phocoenobacter</taxon>
        <taxon>Phocoenobacter atlanticus</taxon>
    </lineage>
</organism>
<gene>
    <name evidence="2" type="ORF">QJU57_08435</name>
</gene>
<dbReference type="GeneID" id="300270756"/>
<dbReference type="Proteomes" id="UP001226020">
    <property type="component" value="Unassembled WGS sequence"/>
</dbReference>
<keyword evidence="3" id="KW-1185">Reference proteome</keyword>
<reference evidence="2 3" key="1">
    <citation type="journal article" date="2023" name="Front. Microbiol.">
        <title>Phylogeography and host specificity of Pasteurellaceae pathogenic to sea-farmed fish in the north-east Atlantic.</title>
        <authorList>
            <person name="Gulla S."/>
            <person name="Colquhoun D.J."/>
            <person name="Olsen A.B."/>
            <person name="Spilsberg B."/>
            <person name="Lagesen K."/>
            <person name="Aakesson C.P."/>
            <person name="Strom S."/>
            <person name="Manji F."/>
            <person name="Birkbeck T.H."/>
            <person name="Nilsen H.K."/>
        </authorList>
    </citation>
    <scope>NUCLEOTIDE SEQUENCE [LARGE SCALE GENOMIC DNA]</scope>
    <source>
        <strain evidence="2 3">NVIB3131</strain>
    </source>
</reference>
<name>A0AAW8CGX4_9PAST</name>
<dbReference type="AlphaFoldDB" id="A0AAW8CGX4"/>
<keyword evidence="1" id="KW-0732">Signal</keyword>
<dbReference type="Gene3D" id="1.10.150.280">
    <property type="entry name" value="AF1531-like domain"/>
    <property type="match status" value="1"/>
</dbReference>
<dbReference type="PANTHER" id="PTHR21180:SF32">
    <property type="entry name" value="ENDONUCLEASE_EXONUCLEASE_PHOSPHATASE FAMILY DOMAIN-CONTAINING PROTEIN 1"/>
    <property type="match status" value="1"/>
</dbReference>
<dbReference type="InterPro" id="IPR010994">
    <property type="entry name" value="RuvA_2-like"/>
</dbReference>
<feature type="chain" id="PRO_5043925277" evidence="1">
    <location>
        <begin position="23"/>
        <end position="116"/>
    </location>
</feature>
<dbReference type="InterPro" id="IPR051675">
    <property type="entry name" value="Endo/Exo/Phosphatase_dom_1"/>
</dbReference>
<dbReference type="PANTHER" id="PTHR21180">
    <property type="entry name" value="ENDONUCLEASE/EXONUCLEASE/PHOSPHATASE FAMILY DOMAIN-CONTAINING PROTEIN 1"/>
    <property type="match status" value="1"/>
</dbReference>